<dbReference type="AlphaFoldDB" id="A0AA88P3R8"/>
<dbReference type="PANTHER" id="PTHR12015">
    <property type="entry name" value="SMALL INDUCIBLE CYTOKINE A"/>
    <property type="match status" value="1"/>
</dbReference>
<dbReference type="PROSITE" id="PS00472">
    <property type="entry name" value="SMALL_CYTOKINES_CC"/>
    <property type="match status" value="1"/>
</dbReference>
<dbReference type="GO" id="GO:0006955">
    <property type="term" value="P:immune response"/>
    <property type="evidence" value="ECO:0007669"/>
    <property type="project" value="InterPro"/>
</dbReference>
<evidence type="ECO:0000256" key="8">
    <source>
        <dbReference type="ARBA" id="ARBA00023198"/>
    </source>
</evidence>
<dbReference type="PANTHER" id="PTHR12015:SF190">
    <property type="entry name" value="C-C MOTIF CHEMOKINE"/>
    <property type="match status" value="1"/>
</dbReference>
<comment type="caution">
    <text evidence="10">The sequence shown here is derived from an EMBL/GenBank/DDBJ whole genome shotgun (WGS) entry which is preliminary data.</text>
</comment>
<evidence type="ECO:0000256" key="6">
    <source>
        <dbReference type="ARBA" id="ARBA00022729"/>
    </source>
</evidence>
<dbReference type="InterPro" id="IPR039809">
    <property type="entry name" value="Chemokine_b/g/d"/>
</dbReference>
<protein>
    <recommendedName>
        <fullName evidence="9">C-C motif chemokine</fullName>
    </recommendedName>
</protein>
<dbReference type="Gene3D" id="2.40.50.40">
    <property type="match status" value="1"/>
</dbReference>
<keyword evidence="6 9" id="KW-0732">Signal</keyword>
<dbReference type="EMBL" id="JAUYZG010000024">
    <property type="protein sequence ID" value="KAK2870178.1"/>
    <property type="molecule type" value="Genomic_DNA"/>
</dbReference>
<evidence type="ECO:0000256" key="4">
    <source>
        <dbReference type="ARBA" id="ARBA00022514"/>
    </source>
</evidence>
<evidence type="ECO:0000256" key="7">
    <source>
        <dbReference type="ARBA" id="ARBA00023157"/>
    </source>
</evidence>
<keyword evidence="7" id="KW-1015">Disulfide bond</keyword>
<comment type="subcellular location">
    <subcellularLocation>
        <location evidence="1 9">Secreted</location>
    </subcellularLocation>
</comment>
<evidence type="ECO:0000313" key="10">
    <source>
        <dbReference type="EMBL" id="KAK2870178.1"/>
    </source>
</evidence>
<dbReference type="GO" id="GO:0006954">
    <property type="term" value="P:inflammatory response"/>
    <property type="evidence" value="ECO:0007669"/>
    <property type="project" value="UniProtKB-KW"/>
</dbReference>
<proteinExistence type="inferred from homology"/>
<keyword evidence="3 9" id="KW-0145">Chemotaxis</keyword>
<feature type="signal peptide" evidence="9">
    <location>
        <begin position="1"/>
        <end position="24"/>
    </location>
</feature>
<evidence type="ECO:0000313" key="11">
    <source>
        <dbReference type="Proteomes" id="UP001187343"/>
    </source>
</evidence>
<reference evidence="10" key="1">
    <citation type="submission" date="2023-08" db="EMBL/GenBank/DDBJ databases">
        <title>Chromosome-level Genome Assembly of mud carp (Cirrhinus molitorella).</title>
        <authorList>
            <person name="Liu H."/>
        </authorList>
    </citation>
    <scope>NUCLEOTIDE SEQUENCE</scope>
    <source>
        <strain evidence="10">Prfri</strain>
        <tissue evidence="10">Muscle</tissue>
    </source>
</reference>
<sequence length="96" mass="10564">MGCRKIMCFLSFFILIGFLVEADAVTCCLKYRKSPLPCRMLKGYDIQPATGGCDLAAIIFHTEKGKAVCADPAQPWTQKRVACLRMKAARVKSGGF</sequence>
<evidence type="ECO:0000256" key="9">
    <source>
        <dbReference type="RuleBase" id="RU361150"/>
    </source>
</evidence>
<keyword evidence="11" id="KW-1185">Reference proteome</keyword>
<evidence type="ECO:0000256" key="2">
    <source>
        <dbReference type="ARBA" id="ARBA00010868"/>
    </source>
</evidence>
<dbReference type="SMART" id="SM00199">
    <property type="entry name" value="SCY"/>
    <property type="match status" value="1"/>
</dbReference>
<dbReference type="Pfam" id="PF00048">
    <property type="entry name" value="IL8"/>
    <property type="match status" value="1"/>
</dbReference>
<dbReference type="SUPFAM" id="SSF54117">
    <property type="entry name" value="Interleukin 8-like chemokines"/>
    <property type="match status" value="1"/>
</dbReference>
<gene>
    <name evidence="10" type="ORF">Q8A67_024570</name>
</gene>
<evidence type="ECO:0000256" key="5">
    <source>
        <dbReference type="ARBA" id="ARBA00022525"/>
    </source>
</evidence>
<comment type="similarity">
    <text evidence="2 9">Belongs to the intercrine beta (chemokine CC) family.</text>
</comment>
<keyword evidence="4 9" id="KW-0202">Cytokine</keyword>
<dbReference type="GO" id="GO:0008009">
    <property type="term" value="F:chemokine activity"/>
    <property type="evidence" value="ECO:0007669"/>
    <property type="project" value="InterPro"/>
</dbReference>
<organism evidence="10 11">
    <name type="scientific">Cirrhinus molitorella</name>
    <name type="common">mud carp</name>
    <dbReference type="NCBI Taxonomy" id="172907"/>
    <lineage>
        <taxon>Eukaryota</taxon>
        <taxon>Metazoa</taxon>
        <taxon>Chordata</taxon>
        <taxon>Craniata</taxon>
        <taxon>Vertebrata</taxon>
        <taxon>Euteleostomi</taxon>
        <taxon>Actinopterygii</taxon>
        <taxon>Neopterygii</taxon>
        <taxon>Teleostei</taxon>
        <taxon>Ostariophysi</taxon>
        <taxon>Cypriniformes</taxon>
        <taxon>Cyprinidae</taxon>
        <taxon>Labeoninae</taxon>
        <taxon>Labeonini</taxon>
        <taxon>Cirrhinus</taxon>
    </lineage>
</organism>
<name>A0AA88P3R8_9TELE</name>
<dbReference type="InterPro" id="IPR000827">
    <property type="entry name" value="Chemokine_CC_CS"/>
</dbReference>
<keyword evidence="5 9" id="KW-0964">Secreted</keyword>
<feature type="chain" id="PRO_5047551193" description="C-C motif chemokine" evidence="9">
    <location>
        <begin position="25"/>
        <end position="96"/>
    </location>
</feature>
<dbReference type="GO" id="GO:0005615">
    <property type="term" value="C:extracellular space"/>
    <property type="evidence" value="ECO:0007669"/>
    <property type="project" value="UniProtKB-KW"/>
</dbReference>
<dbReference type="InterPro" id="IPR001811">
    <property type="entry name" value="Chemokine_IL8-like_dom"/>
</dbReference>
<dbReference type="Proteomes" id="UP001187343">
    <property type="component" value="Unassembled WGS sequence"/>
</dbReference>
<evidence type="ECO:0000256" key="1">
    <source>
        <dbReference type="ARBA" id="ARBA00004613"/>
    </source>
</evidence>
<keyword evidence="8" id="KW-0395">Inflammatory response</keyword>
<dbReference type="FunFam" id="2.40.50.40:FF:000012">
    <property type="entry name" value="C-C motif chemokine"/>
    <property type="match status" value="1"/>
</dbReference>
<accession>A0AA88P3R8</accession>
<evidence type="ECO:0000256" key="3">
    <source>
        <dbReference type="ARBA" id="ARBA00022500"/>
    </source>
</evidence>
<dbReference type="InterPro" id="IPR036048">
    <property type="entry name" value="Interleukin_8-like_sf"/>
</dbReference>